<dbReference type="GeneID" id="92382220"/>
<dbReference type="AlphaFoldDB" id="A0A1G4I5X1"/>
<proteinExistence type="predicted"/>
<evidence type="ECO:0000313" key="2">
    <source>
        <dbReference type="EMBL" id="SCU67104.1"/>
    </source>
</evidence>
<dbReference type="RefSeq" id="XP_067078464.1">
    <property type="nucleotide sequence ID" value="XM_067222363.1"/>
</dbReference>
<comment type="caution">
    <text evidence="2">The sequence shown here is derived from an EMBL/GenBank/DDBJ whole genome shotgun (WGS) entry which is preliminary data.</text>
</comment>
<feature type="region of interest" description="Disordered" evidence="1">
    <location>
        <begin position="208"/>
        <end position="244"/>
    </location>
</feature>
<evidence type="ECO:0000256" key="1">
    <source>
        <dbReference type="SAM" id="MobiDB-lite"/>
    </source>
</evidence>
<gene>
    <name evidence="2" type="ORF">TEOVI_000828600</name>
</gene>
<dbReference type="VEuPathDB" id="TriTrypDB:TEOVI_000828600"/>
<accession>A0A1G4I5X1</accession>
<feature type="region of interest" description="Disordered" evidence="1">
    <location>
        <begin position="1"/>
        <end position="33"/>
    </location>
</feature>
<evidence type="ECO:0008006" key="4">
    <source>
        <dbReference type="Google" id="ProtNLM"/>
    </source>
</evidence>
<reference evidence="2" key="1">
    <citation type="submission" date="2016-09" db="EMBL/GenBank/DDBJ databases">
        <authorList>
            <person name="Hebert L."/>
            <person name="Moumen B."/>
        </authorList>
    </citation>
    <scope>NUCLEOTIDE SEQUENCE [LARGE SCALE GENOMIC DNA]</scope>
    <source>
        <strain evidence="2">OVI</strain>
    </source>
</reference>
<dbReference type="EMBL" id="CZPT02000687">
    <property type="protein sequence ID" value="SCU67104.1"/>
    <property type="molecule type" value="Genomic_DNA"/>
</dbReference>
<evidence type="ECO:0000313" key="3">
    <source>
        <dbReference type="Proteomes" id="UP000195570"/>
    </source>
</evidence>
<dbReference type="SUPFAM" id="SSF58087">
    <property type="entry name" value="Variant surface glycoprotein (N-terminal domain)"/>
    <property type="match status" value="1"/>
</dbReference>
<organism evidence="2 3">
    <name type="scientific">Trypanosoma equiperdum</name>
    <dbReference type="NCBI Taxonomy" id="5694"/>
    <lineage>
        <taxon>Eukaryota</taxon>
        <taxon>Discoba</taxon>
        <taxon>Euglenozoa</taxon>
        <taxon>Kinetoplastea</taxon>
        <taxon>Metakinetoplastina</taxon>
        <taxon>Trypanosomatida</taxon>
        <taxon>Trypanosomatidae</taxon>
        <taxon>Trypanosoma</taxon>
    </lineage>
</organism>
<protein>
    <recommendedName>
        <fullName evidence="4">Variant surface glycoprotein 1125</fullName>
    </recommendedName>
</protein>
<sequence>MGIKPKIPGDQTGQDLTLCGASAPSTKPDPSNCAKDQAGNIGLKGGALFTATAIKATKKTADLEADYNDPTTAGAVPSAATLKAELSLVKGLEVATARLRQVSTSIDAKQIATSSKLKQAVAKALGGEKGSYKDTETKTKADHFLKQTVGMDGEKAENDLVKELSQLAPPKEAVGGDGTRKLQDISAPQDLANAITLYAVRRFVAEEQKKKNQASPSCPTKTEKAAESPKTADECKKHTTSEDCKKEKCCEFDDKKPEREKCLPKENSSTTSI</sequence>
<dbReference type="Proteomes" id="UP000195570">
    <property type="component" value="Unassembled WGS sequence"/>
</dbReference>
<keyword evidence="3" id="KW-1185">Reference proteome</keyword>
<name>A0A1G4I5X1_TRYEQ</name>
<feature type="compositionally biased region" description="Basic and acidic residues" evidence="1">
    <location>
        <begin position="221"/>
        <end position="244"/>
    </location>
</feature>